<evidence type="ECO:0000313" key="2">
    <source>
        <dbReference type="EMBL" id="KAK1131115.1"/>
    </source>
</evidence>
<feature type="compositionally biased region" description="Basic and acidic residues" evidence="1">
    <location>
        <begin position="68"/>
        <end position="90"/>
    </location>
</feature>
<evidence type="ECO:0000256" key="1">
    <source>
        <dbReference type="SAM" id="MobiDB-lite"/>
    </source>
</evidence>
<dbReference type="AlphaFoldDB" id="A0AA40KSE7"/>
<sequence>MAGSMVGVARRHEMAATEQVHSTNRRARNPSCPSTDWRSGGVTNHEQRSQYGFRHRQQVRVPPKVTSKHGEIFKGDRQTGGRAWKNEKKSRVAHGVVYIDEQQQQQQQHDDDVTERRRGKRASERVSRGDVARVFLLAFPAVCTARPFVSAREKDRNGE</sequence>
<organism evidence="2 3">
    <name type="scientific">Melipona bicolor</name>
    <dbReference type="NCBI Taxonomy" id="60889"/>
    <lineage>
        <taxon>Eukaryota</taxon>
        <taxon>Metazoa</taxon>
        <taxon>Ecdysozoa</taxon>
        <taxon>Arthropoda</taxon>
        <taxon>Hexapoda</taxon>
        <taxon>Insecta</taxon>
        <taxon>Pterygota</taxon>
        <taxon>Neoptera</taxon>
        <taxon>Endopterygota</taxon>
        <taxon>Hymenoptera</taxon>
        <taxon>Apocrita</taxon>
        <taxon>Aculeata</taxon>
        <taxon>Apoidea</taxon>
        <taxon>Anthophila</taxon>
        <taxon>Apidae</taxon>
        <taxon>Melipona</taxon>
    </lineage>
</organism>
<dbReference type="Proteomes" id="UP001177670">
    <property type="component" value="Unassembled WGS sequence"/>
</dbReference>
<proteinExistence type="predicted"/>
<accession>A0AA40KSE7</accession>
<evidence type="ECO:0000313" key="3">
    <source>
        <dbReference type="Proteomes" id="UP001177670"/>
    </source>
</evidence>
<feature type="compositionally biased region" description="Polar residues" evidence="1">
    <location>
        <begin position="31"/>
        <end position="44"/>
    </location>
</feature>
<name>A0AA40KSE7_9HYME</name>
<gene>
    <name evidence="2" type="ORF">K0M31_017411</name>
</gene>
<feature type="compositionally biased region" description="Basic and acidic residues" evidence="1">
    <location>
        <begin position="108"/>
        <end position="127"/>
    </location>
</feature>
<protein>
    <submittedName>
        <fullName evidence="2">Uncharacterized protein</fullName>
    </submittedName>
</protein>
<comment type="caution">
    <text evidence="2">The sequence shown here is derived from an EMBL/GenBank/DDBJ whole genome shotgun (WGS) entry which is preliminary data.</text>
</comment>
<reference evidence="2" key="1">
    <citation type="submission" date="2021-10" db="EMBL/GenBank/DDBJ databases">
        <title>Melipona bicolor Genome sequencing and assembly.</title>
        <authorList>
            <person name="Araujo N.S."/>
            <person name="Arias M.C."/>
        </authorList>
    </citation>
    <scope>NUCLEOTIDE SEQUENCE</scope>
    <source>
        <strain evidence="2">USP_2M_L1-L4_2017</strain>
        <tissue evidence="2">Whole body</tissue>
    </source>
</reference>
<keyword evidence="3" id="KW-1185">Reference proteome</keyword>
<dbReference type="EMBL" id="JAHYIQ010000006">
    <property type="protein sequence ID" value="KAK1131115.1"/>
    <property type="molecule type" value="Genomic_DNA"/>
</dbReference>
<feature type="region of interest" description="Disordered" evidence="1">
    <location>
        <begin position="1"/>
        <end position="127"/>
    </location>
</feature>